<evidence type="ECO:0000313" key="2">
    <source>
        <dbReference type="Proteomes" id="UP000053573"/>
    </source>
</evidence>
<name>A0A0H1B830_9EURO</name>
<organism evidence="1 2">
    <name type="scientific">Blastomyces silverae</name>
    <dbReference type="NCBI Taxonomy" id="2060906"/>
    <lineage>
        <taxon>Eukaryota</taxon>
        <taxon>Fungi</taxon>
        <taxon>Dikarya</taxon>
        <taxon>Ascomycota</taxon>
        <taxon>Pezizomycotina</taxon>
        <taxon>Eurotiomycetes</taxon>
        <taxon>Eurotiomycetidae</taxon>
        <taxon>Onygenales</taxon>
        <taxon>Ajellomycetaceae</taxon>
        <taxon>Blastomyces</taxon>
    </lineage>
</organism>
<proteinExistence type="predicted"/>
<protein>
    <submittedName>
        <fullName evidence="1">Uncharacterized protein</fullName>
    </submittedName>
</protein>
<dbReference type="AlphaFoldDB" id="A0A0H1B830"/>
<comment type="caution">
    <text evidence="1">The sequence shown here is derived from an EMBL/GenBank/DDBJ whole genome shotgun (WGS) entry which is preliminary data.</text>
</comment>
<accession>A0A0H1B830</accession>
<dbReference type="EMBL" id="LDEV01002866">
    <property type="protein sequence ID" value="KLJ07248.1"/>
    <property type="molecule type" value="Genomic_DNA"/>
</dbReference>
<reference evidence="2" key="1">
    <citation type="journal article" date="2015" name="PLoS Genet.">
        <title>The dynamic genome and transcriptome of the human fungal pathogen Blastomyces and close relative Emmonsia.</title>
        <authorList>
            <person name="Munoz J.F."/>
            <person name="Gauthier G.M."/>
            <person name="Desjardins C.A."/>
            <person name="Gallo J.E."/>
            <person name="Holder J."/>
            <person name="Sullivan T.D."/>
            <person name="Marty A.J."/>
            <person name="Carmen J.C."/>
            <person name="Chen Z."/>
            <person name="Ding L."/>
            <person name="Gujja S."/>
            <person name="Magrini V."/>
            <person name="Misas E."/>
            <person name="Mitreva M."/>
            <person name="Priest M."/>
            <person name="Saif S."/>
            <person name="Whiston E.A."/>
            <person name="Young S."/>
            <person name="Zeng Q."/>
            <person name="Goldman W.E."/>
            <person name="Mardis E.R."/>
            <person name="Taylor J.W."/>
            <person name="McEwen J.G."/>
            <person name="Clay O.K."/>
            <person name="Klein B.S."/>
            <person name="Cuomo C.A."/>
        </authorList>
    </citation>
    <scope>NUCLEOTIDE SEQUENCE [LARGE SCALE GENOMIC DNA]</scope>
    <source>
        <strain evidence="2">UAMH 139</strain>
    </source>
</reference>
<keyword evidence="2" id="KW-1185">Reference proteome</keyword>
<gene>
    <name evidence="1" type="ORF">EMPG_17266</name>
</gene>
<evidence type="ECO:0000313" key="1">
    <source>
        <dbReference type="EMBL" id="KLJ07248.1"/>
    </source>
</evidence>
<dbReference type="Proteomes" id="UP000053573">
    <property type="component" value="Unassembled WGS sequence"/>
</dbReference>
<sequence>MAALSSGMQISGCNRVSLLLFHKRLNHSPITASPNMDRPLRMFTLRLHRQRTRQGSPKVLRSIHGLVGGLGIVRARDLVSTISTISMAILASR</sequence>